<organism evidence="3 4">
    <name type="scientific">Humidesulfovibrio mexicanus</name>
    <dbReference type="NCBI Taxonomy" id="147047"/>
    <lineage>
        <taxon>Bacteria</taxon>
        <taxon>Pseudomonadati</taxon>
        <taxon>Thermodesulfobacteriota</taxon>
        <taxon>Desulfovibrionia</taxon>
        <taxon>Desulfovibrionales</taxon>
        <taxon>Desulfovibrionaceae</taxon>
        <taxon>Humidesulfovibrio</taxon>
    </lineage>
</organism>
<evidence type="ECO:0000313" key="4">
    <source>
        <dbReference type="Proteomes" id="UP000198324"/>
    </source>
</evidence>
<reference evidence="3 4" key="1">
    <citation type="submission" date="2017-06" db="EMBL/GenBank/DDBJ databases">
        <authorList>
            <person name="Kim H.J."/>
            <person name="Triplett B.A."/>
        </authorList>
    </citation>
    <scope>NUCLEOTIDE SEQUENCE [LARGE SCALE GENOMIC DNA]</scope>
    <source>
        <strain evidence="3 4">DSM 13116</strain>
    </source>
</reference>
<evidence type="ECO:0000259" key="2">
    <source>
        <dbReference type="Pfam" id="PF13435"/>
    </source>
</evidence>
<dbReference type="Pfam" id="PF13435">
    <property type="entry name" value="Cytochrome_C554"/>
    <property type="match status" value="1"/>
</dbReference>
<feature type="chain" id="PRO_5012014561" evidence="1">
    <location>
        <begin position="25"/>
        <end position="158"/>
    </location>
</feature>
<gene>
    <name evidence="3" type="ORF">SAMN04488503_0863</name>
</gene>
<dbReference type="AlphaFoldDB" id="A0A238YD09"/>
<keyword evidence="4" id="KW-1185">Reference proteome</keyword>
<dbReference type="InterPro" id="IPR023155">
    <property type="entry name" value="Cyt_c-552/4"/>
</dbReference>
<dbReference type="Proteomes" id="UP000198324">
    <property type="component" value="Unassembled WGS sequence"/>
</dbReference>
<dbReference type="Gene3D" id="1.10.1130.10">
    <property type="entry name" value="Flavocytochrome C3, Chain A"/>
    <property type="match status" value="1"/>
</dbReference>
<proteinExistence type="predicted"/>
<evidence type="ECO:0000313" key="3">
    <source>
        <dbReference type="EMBL" id="SNR68698.1"/>
    </source>
</evidence>
<dbReference type="InterPro" id="IPR036280">
    <property type="entry name" value="Multihaem_cyt_sf"/>
</dbReference>
<name>A0A238YD09_9BACT</name>
<dbReference type="EMBL" id="FZOC01000001">
    <property type="protein sequence ID" value="SNR68698.1"/>
    <property type="molecule type" value="Genomic_DNA"/>
</dbReference>
<sequence length="158" mass="17174">MRNLVFALTCVLGLCVLSVVSALAQGGQAAYVGSSTCEGCHAKEYETFTKHSRKAKSDKSVKLMARKLTPEEIKECYRCHTTGYGQPGGFESFEKTPDLGHLGCESCHGPGSAHVDSGGAKDKILGKGRLNLKHCEKCHNDPRVVNFRYKPRLYSGGH</sequence>
<evidence type="ECO:0000256" key="1">
    <source>
        <dbReference type="SAM" id="SignalP"/>
    </source>
</evidence>
<feature type="domain" description="Cytochrome c-552/4" evidence="2">
    <location>
        <begin position="36"/>
        <end position="109"/>
    </location>
</feature>
<protein>
    <submittedName>
        <fullName evidence="3">Cytochrome c554 and c-prime</fullName>
    </submittedName>
</protein>
<accession>A0A238YD09</accession>
<feature type="signal peptide" evidence="1">
    <location>
        <begin position="1"/>
        <end position="24"/>
    </location>
</feature>
<keyword evidence="1" id="KW-0732">Signal</keyword>
<dbReference type="SUPFAM" id="SSF48695">
    <property type="entry name" value="Multiheme cytochromes"/>
    <property type="match status" value="1"/>
</dbReference>